<dbReference type="EMBL" id="CBWN010000116">
    <property type="protein sequence ID" value="CDL28060.1"/>
    <property type="molecule type" value="Genomic_DNA"/>
</dbReference>
<feature type="region of interest" description="Disordered" evidence="1">
    <location>
        <begin position="1"/>
        <end position="37"/>
    </location>
</feature>
<evidence type="ECO:0000313" key="2">
    <source>
        <dbReference type="EMBL" id="CDL28060.1"/>
    </source>
</evidence>
<proteinExistence type="predicted"/>
<feature type="compositionally biased region" description="Acidic residues" evidence="1">
    <location>
        <begin position="24"/>
        <end position="37"/>
    </location>
</feature>
<evidence type="ECO:0000256" key="1">
    <source>
        <dbReference type="SAM" id="MobiDB-lite"/>
    </source>
</evidence>
<name>W1F2M4_ECOLX</name>
<organism evidence="2 3">
    <name type="scientific">Escherichia coli ISC7</name>
    <dbReference type="NCBI Taxonomy" id="1432555"/>
    <lineage>
        <taxon>Bacteria</taxon>
        <taxon>Pseudomonadati</taxon>
        <taxon>Pseudomonadota</taxon>
        <taxon>Gammaproteobacteria</taxon>
        <taxon>Enterobacterales</taxon>
        <taxon>Enterobacteriaceae</taxon>
        <taxon>Escherichia</taxon>
    </lineage>
</organism>
<reference evidence="2 3" key="1">
    <citation type="submission" date="2013-10" db="EMBL/GenBank/DDBJ databases">
        <title>Antibiotic resistance diversity of beta-lactamase producers in the General Hospital Vienna.</title>
        <authorList>
            <person name="Barisic I."/>
            <person name="Mitteregger D."/>
            <person name="Hirschl A.M."/>
            <person name="Noehammer C."/>
            <person name="Wiesinger-Mayr H."/>
        </authorList>
    </citation>
    <scope>NUCLEOTIDE SEQUENCE [LARGE SCALE GENOMIC DNA]</scope>
    <source>
        <strain evidence="2 3">ISC7</strain>
    </source>
</reference>
<protein>
    <submittedName>
        <fullName evidence="2">Gp7</fullName>
    </submittedName>
</protein>
<sequence length="220" mass="24670">MAGFFDDMFEDTEPSQQVTGDNLPDTESDPDIPGEGSELIEEEDIDAEIETDGVNVGNIVDPVEDNHLPNLDHGLLSDSGVRHRYQGHAVFNNLVRMDWLKAIKLDPDSFDAVLYRAIPYRNKNAPETAPEIIEPNQRIYDYQDPELITALDCPDEMDAFYALYDGSDNTGISDSALILRLAAVNVPVGSMLEWLEQLSDGTTIRRFWYIHKIFNYGTAG</sequence>
<accession>W1F2M4</accession>
<dbReference type="Proteomes" id="UP000019199">
    <property type="component" value="Unassembled WGS sequence"/>
</dbReference>
<dbReference type="AlphaFoldDB" id="W1F2M4"/>
<comment type="caution">
    <text evidence="2">The sequence shown here is derived from an EMBL/GenBank/DDBJ whole genome shotgun (WGS) entry which is preliminary data.</text>
</comment>
<evidence type="ECO:0000313" key="3">
    <source>
        <dbReference type="Proteomes" id="UP000019199"/>
    </source>
</evidence>